<protein>
    <submittedName>
        <fullName evidence="3">Calcium-binding protein</fullName>
    </submittedName>
</protein>
<sequence>MSGGGGNDTYTVDSIGDVIVENTNSGTDTINASISYTLTDNVERLTLTGTADIDGTGNAGNNTLTGNAGNNTLTGNAGNDTLTGDAGNDTLIGGTGNDSLIGSDGNDSLNGGDGNDILNGGLGDDTLNGGLGNDSYTVDSLADVVIENANSGTDTVNASISYTLTDNVERLTLTGTANIDGTGNSLSNIITGNAGNNTLTGGAGNDTLNGGLGDDTLNGGIGNDSYTVDSLADVVIENANSGTDTVNASISYTLTDNVERLTLTGTANIDGTGNSLSNIITGNAGNNTLIGDAGNDTLSGGTGNDFLQGTQGSDRLTGGEGVDYFGFGGVANFSDLGTDTITDFTKGTDLILLSHSVFNSLTMSNDGIVANEFVAITADSATEVSLAGGSTAFIVYNTFTGNLFYNADGAVAGLGSGGQFAVLSNKPLLDNSDVSFMDFAA</sequence>
<evidence type="ECO:0000256" key="2">
    <source>
        <dbReference type="ARBA" id="ARBA00022525"/>
    </source>
</evidence>
<dbReference type="InterPro" id="IPR018511">
    <property type="entry name" value="Hemolysin-typ_Ca-bd_CS"/>
</dbReference>
<gene>
    <name evidence="3" type="ORF">H6G24_15410</name>
</gene>
<evidence type="ECO:0000313" key="3">
    <source>
        <dbReference type="EMBL" id="MBD2196867.1"/>
    </source>
</evidence>
<dbReference type="InterPro" id="IPR011049">
    <property type="entry name" value="Serralysin-like_metalloprot_C"/>
</dbReference>
<dbReference type="SUPFAM" id="SSF51120">
    <property type="entry name" value="beta-Roll"/>
    <property type="match status" value="3"/>
</dbReference>
<evidence type="ECO:0000313" key="4">
    <source>
        <dbReference type="Proteomes" id="UP000658514"/>
    </source>
</evidence>
<comment type="caution">
    <text evidence="3">The sequence shown here is derived from an EMBL/GenBank/DDBJ whole genome shotgun (WGS) entry which is preliminary data.</text>
</comment>
<dbReference type="PANTHER" id="PTHR38340:SF1">
    <property type="entry name" value="S-LAYER PROTEIN"/>
    <property type="match status" value="1"/>
</dbReference>
<keyword evidence="2" id="KW-0964">Secreted</keyword>
<dbReference type="PRINTS" id="PR00313">
    <property type="entry name" value="CABNDNGRPT"/>
</dbReference>
<evidence type="ECO:0000256" key="1">
    <source>
        <dbReference type="ARBA" id="ARBA00004613"/>
    </source>
</evidence>
<dbReference type="PANTHER" id="PTHR38340">
    <property type="entry name" value="S-LAYER PROTEIN"/>
    <property type="match status" value="1"/>
</dbReference>
<keyword evidence="4" id="KW-1185">Reference proteome</keyword>
<name>A0ABR8AEA5_9CYAN</name>
<reference evidence="3 4" key="1">
    <citation type="journal article" date="2020" name="ISME J.">
        <title>Comparative genomics reveals insights into cyanobacterial evolution and habitat adaptation.</title>
        <authorList>
            <person name="Chen M.Y."/>
            <person name="Teng W.K."/>
            <person name="Zhao L."/>
            <person name="Hu C.X."/>
            <person name="Zhou Y.K."/>
            <person name="Han B.P."/>
            <person name="Song L.R."/>
            <person name="Shu W.S."/>
        </authorList>
    </citation>
    <scope>NUCLEOTIDE SEQUENCE [LARGE SCALE GENOMIC DNA]</scope>
    <source>
        <strain evidence="3 4">FACHB-288</strain>
    </source>
</reference>
<dbReference type="Pfam" id="PF00353">
    <property type="entry name" value="HemolysinCabind"/>
    <property type="match status" value="4"/>
</dbReference>
<dbReference type="Gene3D" id="2.150.10.10">
    <property type="entry name" value="Serralysin-like metalloprotease, C-terminal"/>
    <property type="match status" value="4"/>
</dbReference>
<dbReference type="InterPro" id="IPR001343">
    <property type="entry name" value="Hemolysn_Ca-bd"/>
</dbReference>
<dbReference type="PROSITE" id="PS00330">
    <property type="entry name" value="HEMOLYSIN_CALCIUM"/>
    <property type="match status" value="5"/>
</dbReference>
<dbReference type="InterPro" id="IPR050557">
    <property type="entry name" value="RTX_toxin/Mannuronan_C5-epim"/>
</dbReference>
<organism evidence="3 4">
    <name type="scientific">Calothrix parietina FACHB-288</name>
    <dbReference type="NCBI Taxonomy" id="2692896"/>
    <lineage>
        <taxon>Bacteria</taxon>
        <taxon>Bacillati</taxon>
        <taxon>Cyanobacteriota</taxon>
        <taxon>Cyanophyceae</taxon>
        <taxon>Nostocales</taxon>
        <taxon>Calotrichaceae</taxon>
        <taxon>Calothrix</taxon>
    </lineage>
</organism>
<comment type="subcellular location">
    <subcellularLocation>
        <location evidence="1">Secreted</location>
    </subcellularLocation>
</comment>
<dbReference type="EMBL" id="JACJQH010000022">
    <property type="protein sequence ID" value="MBD2196867.1"/>
    <property type="molecule type" value="Genomic_DNA"/>
</dbReference>
<accession>A0ABR8AEA5</accession>
<dbReference type="Proteomes" id="UP000658514">
    <property type="component" value="Unassembled WGS sequence"/>
</dbReference>
<proteinExistence type="predicted"/>